<sequence>MSYKSLVIGYGSIGQRHERILSSLGCPTAVVSRRELNLSHSYKDIRTAIEKEDPEYIVIANETVEHENTLQIIEDTGYDRKLLVEKPIFSFSTQRTFSFSSLYIGYNLRFHPILQHLFHRLINKKVLSVNAYVGQYLPNWRPQSDYSKSYSANQSKGGGVIRDLSHELDYLQFLFGDWKELVALGGKFSNLEINSDDSFSLLYSTEKAPTISLTMNYLDLITQRFLIINTINETYKVDFIKNKLTINDETIKYDVGRDDTYIKQHLAVFNNESEFLCSYDNGIKIIKMIEMAECSSSEKVWIKNEQENMFNMCKRRV</sequence>
<dbReference type="AlphaFoldDB" id="A0A1H0WDK0"/>
<dbReference type="EMBL" id="FNJU01000010">
    <property type="protein sequence ID" value="SDP88772.1"/>
    <property type="molecule type" value="Genomic_DNA"/>
</dbReference>
<dbReference type="OrthoDB" id="9815825at2"/>
<organism evidence="2 3">
    <name type="scientific">Litchfieldia salsa</name>
    <dbReference type="NCBI Taxonomy" id="930152"/>
    <lineage>
        <taxon>Bacteria</taxon>
        <taxon>Bacillati</taxon>
        <taxon>Bacillota</taxon>
        <taxon>Bacilli</taxon>
        <taxon>Bacillales</taxon>
        <taxon>Bacillaceae</taxon>
        <taxon>Litchfieldia</taxon>
    </lineage>
</organism>
<dbReference type="SUPFAM" id="SSF55347">
    <property type="entry name" value="Glyceraldehyde-3-phosphate dehydrogenase-like, C-terminal domain"/>
    <property type="match status" value="1"/>
</dbReference>
<reference evidence="3" key="1">
    <citation type="submission" date="2016-10" db="EMBL/GenBank/DDBJ databases">
        <authorList>
            <person name="Varghese N."/>
            <person name="Submissions S."/>
        </authorList>
    </citation>
    <scope>NUCLEOTIDE SEQUENCE [LARGE SCALE GENOMIC DNA]</scope>
    <source>
        <strain evidence="3">IBRC-M10078</strain>
    </source>
</reference>
<dbReference type="STRING" id="930152.SAMN05216565_110144"/>
<dbReference type="Proteomes" id="UP000199159">
    <property type="component" value="Unassembled WGS sequence"/>
</dbReference>
<dbReference type="Gene3D" id="3.30.360.10">
    <property type="entry name" value="Dihydrodipicolinate Reductase, domain 2"/>
    <property type="match status" value="1"/>
</dbReference>
<dbReference type="PANTHER" id="PTHR43377:SF1">
    <property type="entry name" value="BILIVERDIN REDUCTASE A"/>
    <property type="match status" value="1"/>
</dbReference>
<proteinExistence type="predicted"/>
<evidence type="ECO:0000313" key="2">
    <source>
        <dbReference type="EMBL" id="SDP88772.1"/>
    </source>
</evidence>
<dbReference type="InterPro" id="IPR051450">
    <property type="entry name" value="Gfo/Idh/MocA_Oxidoreductases"/>
</dbReference>
<name>A0A1H0WDK0_9BACI</name>
<evidence type="ECO:0000313" key="3">
    <source>
        <dbReference type="Proteomes" id="UP000199159"/>
    </source>
</evidence>
<dbReference type="InterPro" id="IPR036291">
    <property type="entry name" value="NAD(P)-bd_dom_sf"/>
</dbReference>
<dbReference type="RefSeq" id="WP_090857316.1">
    <property type="nucleotide sequence ID" value="NZ_FNJU01000010.1"/>
</dbReference>
<feature type="domain" description="GFO/IDH/MocA-like oxidoreductase" evidence="1">
    <location>
        <begin position="126"/>
        <end position="219"/>
    </location>
</feature>
<accession>A0A1H0WDK0</accession>
<dbReference type="SUPFAM" id="SSF51735">
    <property type="entry name" value="NAD(P)-binding Rossmann-fold domains"/>
    <property type="match status" value="1"/>
</dbReference>
<dbReference type="Pfam" id="PF22725">
    <property type="entry name" value="GFO_IDH_MocA_C3"/>
    <property type="match status" value="1"/>
</dbReference>
<dbReference type="InterPro" id="IPR055170">
    <property type="entry name" value="GFO_IDH_MocA-like_dom"/>
</dbReference>
<gene>
    <name evidence="2" type="ORF">SAMN05216565_110144</name>
</gene>
<keyword evidence="3" id="KW-1185">Reference proteome</keyword>
<dbReference type="PANTHER" id="PTHR43377">
    <property type="entry name" value="BILIVERDIN REDUCTASE A"/>
    <property type="match status" value="1"/>
</dbReference>
<protein>
    <submittedName>
        <fullName evidence="2">Predicted dehydrogenase</fullName>
    </submittedName>
</protein>
<evidence type="ECO:0000259" key="1">
    <source>
        <dbReference type="Pfam" id="PF22725"/>
    </source>
</evidence>